<feature type="transmembrane region" description="Helical" evidence="1">
    <location>
        <begin position="12"/>
        <end position="31"/>
    </location>
</feature>
<keyword evidence="1" id="KW-1133">Transmembrane helix</keyword>
<feature type="transmembrane region" description="Helical" evidence="1">
    <location>
        <begin position="37"/>
        <end position="56"/>
    </location>
</feature>
<organism evidence="2 3">
    <name type="scientific">Agathobaculum faecis</name>
    <dbReference type="NCBI Taxonomy" id="2763013"/>
    <lineage>
        <taxon>Bacteria</taxon>
        <taxon>Bacillati</taxon>
        <taxon>Bacillota</taxon>
        <taxon>Clostridia</taxon>
        <taxon>Eubacteriales</taxon>
        <taxon>Butyricicoccaceae</taxon>
        <taxon>Agathobaculum</taxon>
    </lineage>
</organism>
<dbReference type="RefSeq" id="WP_186949863.1">
    <property type="nucleotide sequence ID" value="NZ_JACOPL010000005.1"/>
</dbReference>
<keyword evidence="1" id="KW-0472">Membrane</keyword>
<keyword evidence="3" id="KW-1185">Reference proteome</keyword>
<dbReference type="EMBL" id="JACOPL010000005">
    <property type="protein sequence ID" value="MBC5725255.1"/>
    <property type="molecule type" value="Genomic_DNA"/>
</dbReference>
<dbReference type="AlphaFoldDB" id="A0A923LTX1"/>
<name>A0A923LTX1_9FIRM</name>
<keyword evidence="1" id="KW-0812">Transmembrane</keyword>
<comment type="caution">
    <text evidence="2">The sequence shown here is derived from an EMBL/GenBank/DDBJ whole genome shotgun (WGS) entry which is preliminary data.</text>
</comment>
<evidence type="ECO:0000313" key="3">
    <source>
        <dbReference type="Proteomes" id="UP000606499"/>
    </source>
</evidence>
<proteinExistence type="predicted"/>
<protein>
    <recommendedName>
        <fullName evidence="4">Zn-finger containing protein</fullName>
    </recommendedName>
</protein>
<accession>A0A923LTX1</accession>
<evidence type="ECO:0000313" key="2">
    <source>
        <dbReference type="EMBL" id="MBC5725255.1"/>
    </source>
</evidence>
<sequence length="130" mass="15620">MNFFRRFMAGRYGSDQLNNALLLLGVALILIEWITGWNWMGVFILALLILCYFRIFSRNIQARYAENQKFLRWWGPVSVKLRNARMRFADRKMHRYFKCPQCKQRLRVPRGKGKISITCPHCRTQFVRKT</sequence>
<evidence type="ECO:0000256" key="1">
    <source>
        <dbReference type="SAM" id="Phobius"/>
    </source>
</evidence>
<dbReference type="Proteomes" id="UP000606499">
    <property type="component" value="Unassembled WGS sequence"/>
</dbReference>
<evidence type="ECO:0008006" key="4">
    <source>
        <dbReference type="Google" id="ProtNLM"/>
    </source>
</evidence>
<reference evidence="2" key="1">
    <citation type="submission" date="2020-08" db="EMBL/GenBank/DDBJ databases">
        <title>Genome public.</title>
        <authorList>
            <person name="Liu C."/>
            <person name="Sun Q."/>
        </authorList>
    </citation>
    <scope>NUCLEOTIDE SEQUENCE</scope>
    <source>
        <strain evidence="2">NSJ-28</strain>
    </source>
</reference>
<gene>
    <name evidence="2" type="ORF">H8S45_07265</name>
</gene>